<evidence type="ECO:0000256" key="3">
    <source>
        <dbReference type="ARBA" id="ARBA00022598"/>
    </source>
</evidence>
<evidence type="ECO:0000256" key="9">
    <source>
        <dbReference type="ARBA" id="ARBA00029440"/>
    </source>
</evidence>
<dbReference type="PANTHER" id="PTHR21621:SF0">
    <property type="entry name" value="BETA-CITRYLGLUTAMATE SYNTHASE B-RELATED"/>
    <property type="match status" value="1"/>
</dbReference>
<dbReference type="InterPro" id="IPR016185">
    <property type="entry name" value="PreATP-grasp_dom_sf"/>
</dbReference>
<comment type="similarity">
    <text evidence="2">Belongs to the RimK family. LysX subfamily.</text>
</comment>
<dbReference type="Gene3D" id="3.30.1490.20">
    <property type="entry name" value="ATP-grasp fold, A domain"/>
    <property type="match status" value="1"/>
</dbReference>
<dbReference type="Pfam" id="PF22626">
    <property type="entry name" value="LysX_preATP_grasp"/>
    <property type="match status" value="1"/>
</dbReference>
<evidence type="ECO:0000256" key="5">
    <source>
        <dbReference type="ARBA" id="ARBA00022723"/>
    </source>
</evidence>
<evidence type="ECO:0000256" key="6">
    <source>
        <dbReference type="ARBA" id="ARBA00022741"/>
    </source>
</evidence>
<dbReference type="InterPro" id="IPR013651">
    <property type="entry name" value="ATP-grasp_RimK-type"/>
</dbReference>
<comment type="cofactor">
    <cofactor evidence="1">
        <name>Mg(2+)</name>
        <dbReference type="ChEBI" id="CHEBI:18420"/>
    </cofactor>
</comment>
<sequence length="281" mass="31099">MNELWILYSRLRTEEKLLKKAADKTGVRCNFVDLRGISWPEGLKVGDNDVVLCRCVSQAHNLAIARLLESRGVRTVNHSSVIEACGDKVFTAGLLDMAGLRQPRYSVAFSPEEAVNTSESMGFPVVFKPPVGSWGRLLSKVNDVDSAETIVEHKSFMGPQHQTFFIQEYVEKDGYDVRALVLGGKPITAIKRKSRHWITNTARGGNVEGIEIDQAMADVLKRVHDVFKGDLLAVDLFHDDQGWSVNEVNGQAEFHGSVEGTEVDVAGMLVDYCISLMEGSF</sequence>
<dbReference type="InterPro" id="IPR004666">
    <property type="entry name" value="Rp_bS6_RimK/Lys_biosynth_LsyX"/>
</dbReference>
<evidence type="ECO:0000256" key="2">
    <source>
        <dbReference type="ARBA" id="ARBA00006239"/>
    </source>
</evidence>
<evidence type="ECO:0000256" key="8">
    <source>
        <dbReference type="ARBA" id="ARBA00022842"/>
    </source>
</evidence>
<dbReference type="Gene3D" id="3.30.470.20">
    <property type="entry name" value="ATP-grasp fold, B domain"/>
    <property type="match status" value="1"/>
</dbReference>
<keyword evidence="6 10" id="KW-0547">Nucleotide-binding</keyword>
<keyword evidence="4" id="KW-0028">Amino-acid biosynthesis</keyword>
<keyword evidence="3" id="KW-0436">Ligase</keyword>
<keyword evidence="8" id="KW-0460">Magnesium</keyword>
<evidence type="ECO:0000259" key="11">
    <source>
        <dbReference type="PROSITE" id="PS50975"/>
    </source>
</evidence>
<dbReference type="SUPFAM" id="SSF52440">
    <property type="entry name" value="PreATP-grasp domain"/>
    <property type="match status" value="1"/>
</dbReference>
<comment type="caution">
    <text evidence="12">The sequence shown here is derived from an EMBL/GenBank/DDBJ whole genome shotgun (WGS) entry which is preliminary data.</text>
</comment>
<feature type="domain" description="ATP-grasp" evidence="11">
    <location>
        <begin position="92"/>
        <end position="274"/>
    </location>
</feature>
<evidence type="ECO:0000313" key="12">
    <source>
        <dbReference type="EMBL" id="MCF4142944.1"/>
    </source>
</evidence>
<dbReference type="Gene3D" id="3.40.50.20">
    <property type="match status" value="1"/>
</dbReference>
<proteinExistence type="inferred from homology"/>
<dbReference type="PROSITE" id="PS50975">
    <property type="entry name" value="ATP_GRASP"/>
    <property type="match status" value="1"/>
</dbReference>
<protein>
    <submittedName>
        <fullName evidence="12">Lysine biosynthesis protein LysX</fullName>
    </submittedName>
</protein>
<evidence type="ECO:0000256" key="4">
    <source>
        <dbReference type="ARBA" id="ARBA00022605"/>
    </source>
</evidence>
<name>A0ABS9EQF8_9BACT</name>
<gene>
    <name evidence="12" type="primary">lysX</name>
    <name evidence="12" type="ORF">L2W38_08935</name>
</gene>
<dbReference type="InterPro" id="IPR054562">
    <property type="entry name" value="LysX/ArgX_preATP_grasp"/>
</dbReference>
<keyword evidence="13" id="KW-1185">Reference proteome</keyword>
<dbReference type="Pfam" id="PF08443">
    <property type="entry name" value="RimK"/>
    <property type="match status" value="1"/>
</dbReference>
<dbReference type="NCBIfam" id="TIGR00768">
    <property type="entry name" value="rimK_fam"/>
    <property type="match status" value="1"/>
</dbReference>
<dbReference type="SUPFAM" id="SSF56059">
    <property type="entry name" value="Glutathione synthetase ATP-binding domain-like"/>
    <property type="match status" value="1"/>
</dbReference>
<organism evidence="12 13">
    <name type="scientific">Dethiosulfovibrio marinus</name>
    <dbReference type="NCBI Taxonomy" id="133532"/>
    <lineage>
        <taxon>Bacteria</taxon>
        <taxon>Thermotogati</taxon>
        <taxon>Synergistota</taxon>
        <taxon>Synergistia</taxon>
        <taxon>Synergistales</taxon>
        <taxon>Dethiosulfovibrionaceae</taxon>
        <taxon>Dethiosulfovibrio</taxon>
    </lineage>
</organism>
<keyword evidence="7 10" id="KW-0067">ATP-binding</keyword>
<keyword evidence="5" id="KW-0479">Metal-binding</keyword>
<dbReference type="PANTHER" id="PTHR21621">
    <property type="entry name" value="RIBOSOMAL PROTEIN S6 MODIFICATION PROTEIN"/>
    <property type="match status" value="1"/>
</dbReference>
<dbReference type="InterPro" id="IPR011870">
    <property type="entry name" value="LysX_arch"/>
</dbReference>
<comment type="pathway">
    <text evidence="9">Amino-acid biosynthesis.</text>
</comment>
<reference evidence="12 13" key="1">
    <citation type="submission" date="2022-01" db="EMBL/GenBank/DDBJ databases">
        <title>Dethiosulfovibrio faecalis sp. nov., a novel proteolytic, non-sulfur-reducing bacterium isolated from a marine aquaculture solid waste bioreactor.</title>
        <authorList>
            <person name="Grabowski S."/>
            <person name="Apolinario E."/>
            <person name="Schneider N."/>
            <person name="Marshall C.W."/>
            <person name="Sowers K.R."/>
        </authorList>
    </citation>
    <scope>NUCLEOTIDE SEQUENCE [LARGE SCALE GENOMIC DNA]</scope>
    <source>
        <strain evidence="12 13">DSM 12537</strain>
    </source>
</reference>
<evidence type="ECO:0000313" key="13">
    <source>
        <dbReference type="Proteomes" id="UP001200430"/>
    </source>
</evidence>
<evidence type="ECO:0000256" key="7">
    <source>
        <dbReference type="ARBA" id="ARBA00022840"/>
    </source>
</evidence>
<dbReference type="InterPro" id="IPR013815">
    <property type="entry name" value="ATP_grasp_subdomain_1"/>
</dbReference>
<dbReference type="Proteomes" id="UP001200430">
    <property type="component" value="Unassembled WGS sequence"/>
</dbReference>
<dbReference type="NCBIfam" id="TIGR02144">
    <property type="entry name" value="LysX_arch"/>
    <property type="match status" value="1"/>
</dbReference>
<dbReference type="InterPro" id="IPR011761">
    <property type="entry name" value="ATP-grasp"/>
</dbReference>
<dbReference type="EMBL" id="JAKGUD010000009">
    <property type="protein sequence ID" value="MCF4142944.1"/>
    <property type="molecule type" value="Genomic_DNA"/>
</dbReference>
<accession>A0ABS9EQF8</accession>
<dbReference type="RefSeq" id="WP_236099661.1">
    <property type="nucleotide sequence ID" value="NZ_JAKGUD010000009.1"/>
</dbReference>
<evidence type="ECO:0000256" key="10">
    <source>
        <dbReference type="PROSITE-ProRule" id="PRU00409"/>
    </source>
</evidence>
<evidence type="ECO:0000256" key="1">
    <source>
        <dbReference type="ARBA" id="ARBA00001946"/>
    </source>
</evidence>